<accession>A0ABU6SSD2</accession>
<comment type="caution">
    <text evidence="2">The sequence shown here is derived from an EMBL/GenBank/DDBJ whole genome shotgun (WGS) entry which is preliminary data.</text>
</comment>
<evidence type="ECO:0000313" key="3">
    <source>
        <dbReference type="Proteomes" id="UP001341840"/>
    </source>
</evidence>
<dbReference type="Proteomes" id="UP001341840">
    <property type="component" value="Unassembled WGS sequence"/>
</dbReference>
<name>A0ABU6SSD2_9FABA</name>
<dbReference type="EMBL" id="JASCZI010061697">
    <property type="protein sequence ID" value="MED6139321.1"/>
    <property type="molecule type" value="Genomic_DNA"/>
</dbReference>
<evidence type="ECO:0000313" key="2">
    <source>
        <dbReference type="EMBL" id="MED6139321.1"/>
    </source>
</evidence>
<protein>
    <submittedName>
        <fullName evidence="2">Uncharacterized protein</fullName>
    </submittedName>
</protein>
<keyword evidence="3" id="KW-1185">Reference proteome</keyword>
<feature type="region of interest" description="Disordered" evidence="1">
    <location>
        <begin position="105"/>
        <end position="130"/>
    </location>
</feature>
<proteinExistence type="predicted"/>
<sequence>MEFRNRILEDNPSTSVQISQVSSQGAVLAVDELRSGKKTVKTIDEVMLMKKEKDYDGYPPALDNMLEKRLLFKINVKSTNISANDRDYIVMNVFDDLKLFDSNQPKGVPDDSSLNENMDVRLKNVQSRST</sequence>
<organism evidence="2 3">
    <name type="scientific">Stylosanthes scabra</name>
    <dbReference type="NCBI Taxonomy" id="79078"/>
    <lineage>
        <taxon>Eukaryota</taxon>
        <taxon>Viridiplantae</taxon>
        <taxon>Streptophyta</taxon>
        <taxon>Embryophyta</taxon>
        <taxon>Tracheophyta</taxon>
        <taxon>Spermatophyta</taxon>
        <taxon>Magnoliopsida</taxon>
        <taxon>eudicotyledons</taxon>
        <taxon>Gunneridae</taxon>
        <taxon>Pentapetalae</taxon>
        <taxon>rosids</taxon>
        <taxon>fabids</taxon>
        <taxon>Fabales</taxon>
        <taxon>Fabaceae</taxon>
        <taxon>Papilionoideae</taxon>
        <taxon>50 kb inversion clade</taxon>
        <taxon>dalbergioids sensu lato</taxon>
        <taxon>Dalbergieae</taxon>
        <taxon>Pterocarpus clade</taxon>
        <taxon>Stylosanthes</taxon>
    </lineage>
</organism>
<evidence type="ECO:0000256" key="1">
    <source>
        <dbReference type="SAM" id="MobiDB-lite"/>
    </source>
</evidence>
<dbReference type="InterPro" id="IPR012340">
    <property type="entry name" value="NA-bd_OB-fold"/>
</dbReference>
<dbReference type="Gene3D" id="2.40.50.140">
    <property type="entry name" value="Nucleic acid-binding proteins"/>
    <property type="match status" value="1"/>
</dbReference>
<reference evidence="2 3" key="1">
    <citation type="journal article" date="2023" name="Plants (Basel)">
        <title>Bridging the Gap: Combining Genomics and Transcriptomics Approaches to Understand Stylosanthes scabra, an Orphan Legume from the Brazilian Caatinga.</title>
        <authorList>
            <person name="Ferreira-Neto J.R.C."/>
            <person name="da Silva M.D."/>
            <person name="Binneck E."/>
            <person name="de Melo N.F."/>
            <person name="da Silva R.H."/>
            <person name="de Melo A.L.T.M."/>
            <person name="Pandolfi V."/>
            <person name="Bustamante F.O."/>
            <person name="Brasileiro-Vidal A.C."/>
            <person name="Benko-Iseppon A.M."/>
        </authorList>
    </citation>
    <scope>NUCLEOTIDE SEQUENCE [LARGE SCALE GENOMIC DNA]</scope>
    <source>
        <tissue evidence="2">Leaves</tissue>
    </source>
</reference>
<gene>
    <name evidence="2" type="ORF">PIB30_082724</name>
</gene>